<keyword evidence="2" id="KW-1185">Reference proteome</keyword>
<reference evidence="1" key="1">
    <citation type="submission" date="2022-03" db="EMBL/GenBank/DDBJ databases">
        <authorList>
            <person name="Lindestad O."/>
        </authorList>
    </citation>
    <scope>NUCLEOTIDE SEQUENCE</scope>
</reference>
<evidence type="ECO:0000313" key="1">
    <source>
        <dbReference type="EMBL" id="CAH2226602.1"/>
    </source>
</evidence>
<organism evidence="1 2">
    <name type="scientific">Pararge aegeria aegeria</name>
    <dbReference type="NCBI Taxonomy" id="348720"/>
    <lineage>
        <taxon>Eukaryota</taxon>
        <taxon>Metazoa</taxon>
        <taxon>Ecdysozoa</taxon>
        <taxon>Arthropoda</taxon>
        <taxon>Hexapoda</taxon>
        <taxon>Insecta</taxon>
        <taxon>Pterygota</taxon>
        <taxon>Neoptera</taxon>
        <taxon>Endopterygota</taxon>
        <taxon>Lepidoptera</taxon>
        <taxon>Glossata</taxon>
        <taxon>Ditrysia</taxon>
        <taxon>Papilionoidea</taxon>
        <taxon>Nymphalidae</taxon>
        <taxon>Satyrinae</taxon>
        <taxon>Satyrini</taxon>
        <taxon>Parargina</taxon>
        <taxon>Pararge</taxon>
    </lineage>
</organism>
<dbReference type="Proteomes" id="UP000838756">
    <property type="component" value="Unassembled WGS sequence"/>
</dbReference>
<accession>A0A8S4QWS2</accession>
<sequence>MGEGKHRETCKPESPPLYYQKRVDSTNPNCASVVDFGLNPSHSERILGPCSGPCNGLIMKRLNTYASWIHRAELCRTCFFRANPARRRQRRRAGADHARSPAQ</sequence>
<gene>
    <name evidence="1" type="primary">jg26187</name>
    <name evidence="1" type="ORF">PAEG_LOCUS7297</name>
</gene>
<evidence type="ECO:0000313" key="2">
    <source>
        <dbReference type="Proteomes" id="UP000838756"/>
    </source>
</evidence>
<proteinExistence type="predicted"/>
<comment type="caution">
    <text evidence="1">The sequence shown here is derived from an EMBL/GenBank/DDBJ whole genome shotgun (WGS) entry which is preliminary data.</text>
</comment>
<dbReference type="AlphaFoldDB" id="A0A8S4QWS2"/>
<name>A0A8S4QWS2_9NEOP</name>
<dbReference type="EMBL" id="CAKXAJ010021653">
    <property type="protein sequence ID" value="CAH2226602.1"/>
    <property type="molecule type" value="Genomic_DNA"/>
</dbReference>
<protein>
    <submittedName>
        <fullName evidence="1">Jg26187 protein</fullName>
    </submittedName>
</protein>